<keyword evidence="3 13" id="KW-0812">Transmembrane</keyword>
<keyword evidence="9" id="KW-0675">Receptor</keyword>
<evidence type="ECO:0000256" key="6">
    <source>
        <dbReference type="ARBA" id="ARBA00022989"/>
    </source>
</evidence>
<feature type="domain" description="Ig-like" evidence="15">
    <location>
        <begin position="21"/>
        <end position="101"/>
    </location>
</feature>
<dbReference type="KEGG" id="pvp:105296410"/>
<keyword evidence="16" id="KW-1185">Reference proteome</keyword>
<dbReference type="FunFam" id="2.60.40.10:FF:001308">
    <property type="entry name" value="Fc receptor like 4"/>
    <property type="match status" value="1"/>
</dbReference>
<dbReference type="InterPro" id="IPR013783">
    <property type="entry name" value="Ig-like_fold"/>
</dbReference>
<evidence type="ECO:0000256" key="11">
    <source>
        <dbReference type="ARBA" id="ARBA00023319"/>
    </source>
</evidence>
<feature type="compositionally biased region" description="Polar residues" evidence="12">
    <location>
        <begin position="702"/>
        <end position="717"/>
    </location>
</feature>
<keyword evidence="5" id="KW-0677">Repeat</keyword>
<feature type="signal peptide" evidence="14">
    <location>
        <begin position="1"/>
        <end position="15"/>
    </location>
</feature>
<dbReference type="Pfam" id="PF13895">
    <property type="entry name" value="Ig_2"/>
    <property type="match status" value="3"/>
</dbReference>
<dbReference type="GO" id="GO:0006955">
    <property type="term" value="P:immune response"/>
    <property type="evidence" value="ECO:0007669"/>
    <property type="project" value="TreeGrafter"/>
</dbReference>
<organism evidence="16 17">
    <name type="scientific">Pteropus vampyrus</name>
    <name type="common">Large flying fox</name>
    <dbReference type="NCBI Taxonomy" id="132908"/>
    <lineage>
        <taxon>Eukaryota</taxon>
        <taxon>Metazoa</taxon>
        <taxon>Chordata</taxon>
        <taxon>Craniata</taxon>
        <taxon>Vertebrata</taxon>
        <taxon>Euteleostomi</taxon>
        <taxon>Mammalia</taxon>
        <taxon>Eutheria</taxon>
        <taxon>Laurasiatheria</taxon>
        <taxon>Chiroptera</taxon>
        <taxon>Yinpterochiroptera</taxon>
        <taxon>Pteropodoidea</taxon>
        <taxon>Pteropodidae</taxon>
        <taxon>Pteropodinae</taxon>
        <taxon>Pteropus</taxon>
    </lineage>
</organism>
<evidence type="ECO:0000313" key="16">
    <source>
        <dbReference type="Proteomes" id="UP000515202"/>
    </source>
</evidence>
<feature type="compositionally biased region" description="Polar residues" evidence="12">
    <location>
        <begin position="871"/>
        <end position="880"/>
    </location>
</feature>
<evidence type="ECO:0000256" key="7">
    <source>
        <dbReference type="ARBA" id="ARBA00023136"/>
    </source>
</evidence>
<evidence type="ECO:0000256" key="8">
    <source>
        <dbReference type="ARBA" id="ARBA00023157"/>
    </source>
</evidence>
<dbReference type="SMART" id="SM00409">
    <property type="entry name" value="IG"/>
    <property type="match status" value="6"/>
</dbReference>
<feature type="domain" description="Ig-like" evidence="15">
    <location>
        <begin position="285"/>
        <end position="385"/>
    </location>
</feature>
<dbReference type="RefSeq" id="XP_011364791.1">
    <property type="nucleotide sequence ID" value="XM_011366489.1"/>
</dbReference>
<evidence type="ECO:0000256" key="13">
    <source>
        <dbReference type="SAM" id="Phobius"/>
    </source>
</evidence>
<feature type="chain" id="PRO_5027991174" evidence="14">
    <location>
        <begin position="16"/>
        <end position="915"/>
    </location>
</feature>
<evidence type="ECO:0000256" key="3">
    <source>
        <dbReference type="ARBA" id="ARBA00022692"/>
    </source>
</evidence>
<feature type="transmembrane region" description="Helical" evidence="13">
    <location>
        <begin position="619"/>
        <end position="640"/>
    </location>
</feature>
<keyword evidence="7 13" id="KW-0472">Membrane</keyword>
<feature type="domain" description="Ig-like" evidence="15">
    <location>
        <begin position="193"/>
        <end position="270"/>
    </location>
</feature>
<protein>
    <submittedName>
        <fullName evidence="17">Fc receptor-like protein 3</fullName>
    </submittedName>
</protein>
<dbReference type="FunFam" id="2.60.40.10:FF:000357">
    <property type="entry name" value="Fc receptor like 1"/>
    <property type="match status" value="3"/>
</dbReference>
<evidence type="ECO:0000256" key="1">
    <source>
        <dbReference type="ARBA" id="ARBA00004251"/>
    </source>
</evidence>
<sequence length="915" mass="97239">MLLWVSLLALASVSGQFETAPNAVISLQPPWPVTFQGQEVTLTCHVSPFESPGETTWFHLYRDKETSRQTPDSTWVVWESGQYRCQAGGSRPSSPVHLDFSTATLILQAPLSVFEGDTVTLRCQGKEGLELHTKTLYRNGKVLAELGGDSDFRIHGAGQKDNGVYHCTARREAFRSVTSNTMEIQVQELFPLPVLTASPAQPVEGGPVTLTCETQSSPQRPDARLRFRFFREKQPLGSGWSWSPELRILTVWREDSSYWCQAETETHSVTKRSRESHILVQRVAANVQIHTRPAPELVFEGQELVLTCLATGIPEPVRISWHRKSRRGSAQVQYIFYREDVPLTSHWAQSGAGASFHLALLEEHSANYSCTADNGFGPQRSEAVSLWVIVPVSRPVLTLGAPGARAVPGDVLQLRCEAPRGSPPILYRFYRGDVALGSSPAPSGGGASLNLSVTEEHSGNYSCEADNGLGAQRSEAVTLSVTGVPPRERAPADRRGAVPAAPAARHRGVYSVSGTNVVILFVFLSPALPDRGLPELGDCVFLAIGSPGYSVIPGACKSLKSSPAPSGGGASLNLSVTEEHSGNYSCEADNGLGAQRSEAVTLSVTGLTGSRSGSAATSVTGVLVSIMGLAALALLFYCWLWRKEGERPASDPPSGPSGADPQEPTYHNVPAWVEMQPVYSNGRLCHLLPGEGGISPGLQPSKWVSQPGSQSRRSCQKSPRSRARSTRAADSVVPERDALRAVRPRGTVLGPEALQLPAEDVDKHGLGVTPAGAGPSAPAALGFRAGPAPGAAAAMARQKVGCGERLAGGTWVPPQPTLNIRQGAACCPLPSEPAKAPRTPPLETAELTSGEASFGAREATTPSQNPPVRARSTSPPSLVLNSRPDPGVILAAAMGDEWAPMGDAGRAFSLDDAYV</sequence>
<dbReference type="GO" id="GO:0007166">
    <property type="term" value="P:cell surface receptor signaling pathway"/>
    <property type="evidence" value="ECO:0007669"/>
    <property type="project" value="TreeGrafter"/>
</dbReference>
<evidence type="ECO:0000256" key="5">
    <source>
        <dbReference type="ARBA" id="ARBA00022737"/>
    </source>
</evidence>
<dbReference type="SMART" id="SM00408">
    <property type="entry name" value="IGc2"/>
    <property type="match status" value="6"/>
</dbReference>
<gene>
    <name evidence="17" type="primary">LOC105296410</name>
</gene>
<feature type="region of interest" description="Disordered" evidence="12">
    <location>
        <begin position="647"/>
        <end position="666"/>
    </location>
</feature>
<evidence type="ECO:0000259" key="15">
    <source>
        <dbReference type="PROSITE" id="PS50835"/>
    </source>
</evidence>
<comment type="subcellular location">
    <subcellularLocation>
        <location evidence="1">Cell membrane</location>
        <topology evidence="1">Single-pass type I membrane protein</topology>
    </subcellularLocation>
</comment>
<dbReference type="InterPro" id="IPR003599">
    <property type="entry name" value="Ig_sub"/>
</dbReference>
<keyword evidence="8" id="KW-1015">Disulfide bond</keyword>
<evidence type="ECO:0000256" key="10">
    <source>
        <dbReference type="ARBA" id="ARBA00023180"/>
    </source>
</evidence>
<dbReference type="InterPro" id="IPR007110">
    <property type="entry name" value="Ig-like_dom"/>
</dbReference>
<evidence type="ECO:0000256" key="4">
    <source>
        <dbReference type="ARBA" id="ARBA00022729"/>
    </source>
</evidence>
<keyword evidence="11" id="KW-0393">Immunoglobulin domain</keyword>
<feature type="domain" description="Ig-like" evidence="15">
    <location>
        <begin position="395"/>
        <end position="480"/>
    </location>
</feature>
<dbReference type="GO" id="GO:0009897">
    <property type="term" value="C:external side of plasma membrane"/>
    <property type="evidence" value="ECO:0007669"/>
    <property type="project" value="TreeGrafter"/>
</dbReference>
<feature type="region of interest" description="Disordered" evidence="12">
    <location>
        <begin position="696"/>
        <end position="734"/>
    </location>
</feature>
<keyword evidence="2" id="KW-1003">Cell membrane</keyword>
<proteinExistence type="predicted"/>
<dbReference type="CDD" id="cd00096">
    <property type="entry name" value="Ig"/>
    <property type="match status" value="2"/>
</dbReference>
<evidence type="ECO:0000256" key="14">
    <source>
        <dbReference type="SAM" id="SignalP"/>
    </source>
</evidence>
<dbReference type="InterPro" id="IPR003598">
    <property type="entry name" value="Ig_sub2"/>
</dbReference>
<evidence type="ECO:0000313" key="17">
    <source>
        <dbReference type="RefSeq" id="XP_011364791.1"/>
    </source>
</evidence>
<dbReference type="InterPro" id="IPR050488">
    <property type="entry name" value="Ig_Fc_receptor"/>
</dbReference>
<dbReference type="Pfam" id="PF13927">
    <property type="entry name" value="Ig_3"/>
    <property type="match status" value="1"/>
</dbReference>
<dbReference type="PANTHER" id="PTHR11481:SF68">
    <property type="entry name" value="FC RECEPTOR-LIKE PROTEIN 5"/>
    <property type="match status" value="1"/>
</dbReference>
<accession>A0A6P3QXR4</accession>
<evidence type="ECO:0000256" key="12">
    <source>
        <dbReference type="SAM" id="MobiDB-lite"/>
    </source>
</evidence>
<evidence type="ECO:0000256" key="2">
    <source>
        <dbReference type="ARBA" id="ARBA00022475"/>
    </source>
</evidence>
<dbReference type="PROSITE" id="PS50835">
    <property type="entry name" value="IG_LIKE"/>
    <property type="match status" value="5"/>
</dbReference>
<dbReference type="Proteomes" id="UP000515202">
    <property type="component" value="Unplaced"/>
</dbReference>
<keyword evidence="4 14" id="KW-0732">Signal</keyword>
<dbReference type="Gene3D" id="2.60.40.10">
    <property type="entry name" value="Immunoglobulins"/>
    <property type="match status" value="6"/>
</dbReference>
<dbReference type="AlphaFoldDB" id="A0A6P3QXR4"/>
<dbReference type="InterPro" id="IPR036179">
    <property type="entry name" value="Ig-like_dom_sf"/>
</dbReference>
<dbReference type="GO" id="GO:0004888">
    <property type="term" value="F:transmembrane signaling receptor activity"/>
    <property type="evidence" value="ECO:0007669"/>
    <property type="project" value="TreeGrafter"/>
</dbReference>
<dbReference type="GeneID" id="105296410"/>
<keyword evidence="10" id="KW-0325">Glycoprotein</keyword>
<evidence type="ECO:0000256" key="9">
    <source>
        <dbReference type="ARBA" id="ARBA00023170"/>
    </source>
</evidence>
<dbReference type="PANTHER" id="PTHR11481">
    <property type="entry name" value="IMMUNOGLOBULIN FC RECEPTOR"/>
    <property type="match status" value="1"/>
</dbReference>
<feature type="domain" description="Ig-like" evidence="15">
    <location>
        <begin position="102"/>
        <end position="178"/>
    </location>
</feature>
<feature type="region of interest" description="Disordered" evidence="12">
    <location>
        <begin position="850"/>
        <end position="882"/>
    </location>
</feature>
<reference evidence="17" key="1">
    <citation type="submission" date="2025-08" db="UniProtKB">
        <authorList>
            <consortium name="RefSeq"/>
        </authorList>
    </citation>
    <scope>IDENTIFICATION</scope>
    <source>
        <tissue evidence="17">Kidney</tissue>
    </source>
</reference>
<keyword evidence="6 13" id="KW-1133">Transmembrane helix</keyword>
<dbReference type="SUPFAM" id="SSF48726">
    <property type="entry name" value="Immunoglobulin"/>
    <property type="match status" value="6"/>
</dbReference>
<name>A0A6P3QXR4_PTEVA</name>
<dbReference type="OrthoDB" id="9950534at2759"/>